<dbReference type="SUPFAM" id="SSF49503">
    <property type="entry name" value="Cupredoxins"/>
    <property type="match status" value="3"/>
</dbReference>
<name>A0A411YCF8_9ACTN</name>
<keyword evidence="8" id="KW-1185">Reference proteome</keyword>
<dbReference type="OrthoDB" id="345021at2"/>
<dbReference type="EMBL" id="CP036402">
    <property type="protein sequence ID" value="QBI18855.1"/>
    <property type="molecule type" value="Genomic_DNA"/>
</dbReference>
<feature type="signal peptide" evidence="4">
    <location>
        <begin position="1"/>
        <end position="26"/>
    </location>
</feature>
<evidence type="ECO:0000256" key="1">
    <source>
        <dbReference type="ARBA" id="ARBA00010609"/>
    </source>
</evidence>
<evidence type="ECO:0000256" key="2">
    <source>
        <dbReference type="ARBA" id="ARBA00022723"/>
    </source>
</evidence>
<protein>
    <submittedName>
        <fullName evidence="7">Copper oxidase</fullName>
    </submittedName>
</protein>
<dbReference type="InterPro" id="IPR045087">
    <property type="entry name" value="Cu-oxidase_fam"/>
</dbReference>
<dbReference type="Proteomes" id="UP000291469">
    <property type="component" value="Chromosome"/>
</dbReference>
<evidence type="ECO:0000313" key="7">
    <source>
        <dbReference type="EMBL" id="QBI18855.1"/>
    </source>
</evidence>
<gene>
    <name evidence="7" type="ORF">ER308_04390</name>
</gene>
<dbReference type="InterPro" id="IPR008972">
    <property type="entry name" value="Cupredoxin"/>
</dbReference>
<evidence type="ECO:0000256" key="3">
    <source>
        <dbReference type="ARBA" id="ARBA00023002"/>
    </source>
</evidence>
<dbReference type="PANTHER" id="PTHR48267:SF1">
    <property type="entry name" value="BILIRUBIN OXIDASE"/>
    <property type="match status" value="1"/>
</dbReference>
<dbReference type="Pfam" id="PF07732">
    <property type="entry name" value="Cu-oxidase_3"/>
    <property type="match status" value="1"/>
</dbReference>
<dbReference type="PROSITE" id="PS00080">
    <property type="entry name" value="MULTICOPPER_OXIDASE2"/>
    <property type="match status" value="1"/>
</dbReference>
<dbReference type="Gene3D" id="2.60.40.420">
    <property type="entry name" value="Cupredoxins - blue copper proteins"/>
    <property type="match status" value="3"/>
</dbReference>
<accession>A0A411YCF8</accession>
<dbReference type="CDD" id="cd13867">
    <property type="entry name" value="CuRO_2_CueO_FtsP"/>
    <property type="match status" value="1"/>
</dbReference>
<sequence>MRRPPVRRAIRWVALLVATVALTAVAAGAWVYAQAQESTVDDLDFANPLAIPPLLEPDIDADGRKTFDLTLQSGETDFLPGAQTATWGANDTYLGPTLRARRGDDVRIRVANDLAEPTTLHWHGMALPGAMDGGPHQMIDPGEIWQPHWLIDQPAATLWYHPHPHGRTADHVYRGIAGMFIIDEHDTDELALPSDYGVDDIPVIVQDKQFDGDGQLSTAEGPASLVGVLGDDILVNGTHNPHLDVADQRVRLRLLNASNARVYDFGFDDDRRFALIGSDSGLLDEPVDSTRVQLAPGERAEIIVELHPGERTTLRSYPPDLGMGFPLERTNGGHDTFDVLQLRAADQLRDAPPLPGTLASVERHRPDEAATTRTFELEGFSRINGREMDMARIDQTIPRGAVEIWEITNASNTYHNFHVHLVHFQILDIDGDPPPPELAGWKDTVFLAPGQTVRIISRFDTEPDPDAPFMYHCHILDHEDAGMMGQYTIAPPTDNNAPTDR</sequence>
<evidence type="ECO:0000313" key="8">
    <source>
        <dbReference type="Proteomes" id="UP000291469"/>
    </source>
</evidence>
<reference evidence="7 8" key="1">
    <citation type="submission" date="2019-01" db="EMBL/GenBank/DDBJ databases">
        <title>Egibacter rhizosphaerae EGI 80759T.</title>
        <authorList>
            <person name="Chen D.-D."/>
            <person name="Tian Y."/>
            <person name="Jiao J.-Y."/>
            <person name="Zhang X.-T."/>
            <person name="Zhang Y.-G."/>
            <person name="Zhang Y."/>
            <person name="Xiao M."/>
            <person name="Shu W.-S."/>
            <person name="Li W.-J."/>
        </authorList>
    </citation>
    <scope>NUCLEOTIDE SEQUENCE [LARGE SCALE GENOMIC DNA]</scope>
    <source>
        <strain evidence="7 8">EGI 80759</strain>
    </source>
</reference>
<dbReference type="KEGG" id="erz:ER308_04390"/>
<dbReference type="GO" id="GO:0016491">
    <property type="term" value="F:oxidoreductase activity"/>
    <property type="evidence" value="ECO:0007669"/>
    <property type="project" value="UniProtKB-KW"/>
</dbReference>
<proteinExistence type="inferred from homology"/>
<dbReference type="CDD" id="cd04232">
    <property type="entry name" value="CuRO_1_CueO_FtsP"/>
    <property type="match status" value="1"/>
</dbReference>
<feature type="chain" id="PRO_5039675596" evidence="4">
    <location>
        <begin position="27"/>
        <end position="501"/>
    </location>
</feature>
<dbReference type="InterPro" id="IPR011707">
    <property type="entry name" value="Cu-oxidase-like_N"/>
</dbReference>
<keyword evidence="2" id="KW-0479">Metal-binding</keyword>
<evidence type="ECO:0000259" key="6">
    <source>
        <dbReference type="Pfam" id="PF07732"/>
    </source>
</evidence>
<keyword evidence="3" id="KW-0560">Oxidoreductase</keyword>
<dbReference type="InterPro" id="IPR011706">
    <property type="entry name" value="Cu-oxidase_C"/>
</dbReference>
<dbReference type="AlphaFoldDB" id="A0A411YCF8"/>
<dbReference type="GO" id="GO:0005507">
    <property type="term" value="F:copper ion binding"/>
    <property type="evidence" value="ECO:0007669"/>
    <property type="project" value="InterPro"/>
</dbReference>
<feature type="domain" description="Plastocyanin-like" evidence="5">
    <location>
        <begin position="373"/>
        <end position="491"/>
    </location>
</feature>
<organism evidence="7 8">
    <name type="scientific">Egibacter rhizosphaerae</name>
    <dbReference type="NCBI Taxonomy" id="1670831"/>
    <lineage>
        <taxon>Bacteria</taxon>
        <taxon>Bacillati</taxon>
        <taxon>Actinomycetota</taxon>
        <taxon>Nitriliruptoria</taxon>
        <taxon>Egibacterales</taxon>
        <taxon>Egibacteraceae</taxon>
        <taxon>Egibacter</taxon>
    </lineage>
</organism>
<keyword evidence="4" id="KW-0732">Signal</keyword>
<feature type="domain" description="Plastocyanin-like" evidence="6">
    <location>
        <begin position="72"/>
        <end position="185"/>
    </location>
</feature>
<dbReference type="RefSeq" id="WP_131153852.1">
    <property type="nucleotide sequence ID" value="NZ_CP036402.1"/>
</dbReference>
<dbReference type="PANTHER" id="PTHR48267">
    <property type="entry name" value="CUPREDOXIN SUPERFAMILY PROTEIN"/>
    <property type="match status" value="1"/>
</dbReference>
<dbReference type="Pfam" id="PF07731">
    <property type="entry name" value="Cu-oxidase_2"/>
    <property type="match status" value="1"/>
</dbReference>
<evidence type="ECO:0000259" key="5">
    <source>
        <dbReference type="Pfam" id="PF07731"/>
    </source>
</evidence>
<dbReference type="InterPro" id="IPR002355">
    <property type="entry name" value="Cu_oxidase_Cu_BS"/>
</dbReference>
<dbReference type="CDD" id="cd13890">
    <property type="entry name" value="CuRO_3_CueO_FtsP"/>
    <property type="match status" value="1"/>
</dbReference>
<comment type="similarity">
    <text evidence="1">Belongs to the multicopper oxidase family.</text>
</comment>
<evidence type="ECO:0000256" key="4">
    <source>
        <dbReference type="SAM" id="SignalP"/>
    </source>
</evidence>